<evidence type="ECO:0000256" key="8">
    <source>
        <dbReference type="ARBA" id="ARBA00023224"/>
    </source>
</evidence>
<evidence type="ECO:0000256" key="4">
    <source>
        <dbReference type="ARBA" id="ARBA00022989"/>
    </source>
</evidence>
<feature type="transmembrane region" description="Helical" evidence="10">
    <location>
        <begin position="31"/>
        <end position="55"/>
    </location>
</feature>
<sequence>MKKAMNYTRVISLCTNVSSSSEELPALWYLQVVYIITIIVLALVGNSIIFVVICVNRRLQRIDNIFVANLAVSDFLFTFFETCSNVTRKLNRNWRPPHYVICYVIMASSVLCASASAFTQTAVAVNRYIAVCRPLHYPNIVRKRRVLVSISVIWVCAVALASPPLTWRPLTVICSEEESYNSHVTSEIVYMGAEWILIFVVPFGIMSTIYYRIYHIAADHAQRVRSFSMSSTNSTTRNHILDIKSECKAAKMLVTIAGAFFISWFPFFVTLTFWKFHDESIKMHPKIFTGFLYLIYTLPAVNPAIYAIWCRDIRLAIKKMFRCCK</sequence>
<evidence type="ECO:0000313" key="13">
    <source>
        <dbReference type="Proteomes" id="UP001249851"/>
    </source>
</evidence>
<evidence type="ECO:0000256" key="1">
    <source>
        <dbReference type="ARBA" id="ARBA00004651"/>
    </source>
</evidence>
<protein>
    <submittedName>
        <fullName evidence="12">Histamine H2 receptor</fullName>
    </submittedName>
</protein>
<dbReference type="SUPFAM" id="SSF81321">
    <property type="entry name" value="Family A G protein-coupled receptor-like"/>
    <property type="match status" value="1"/>
</dbReference>
<dbReference type="GO" id="GO:0007187">
    <property type="term" value="P:G protein-coupled receptor signaling pathway, coupled to cyclic nucleotide second messenger"/>
    <property type="evidence" value="ECO:0007669"/>
    <property type="project" value="TreeGrafter"/>
</dbReference>
<evidence type="ECO:0000259" key="11">
    <source>
        <dbReference type="PROSITE" id="PS50262"/>
    </source>
</evidence>
<dbReference type="InterPro" id="IPR017452">
    <property type="entry name" value="GPCR_Rhodpsn_7TM"/>
</dbReference>
<dbReference type="GO" id="GO:0030425">
    <property type="term" value="C:dendrite"/>
    <property type="evidence" value="ECO:0007669"/>
    <property type="project" value="TreeGrafter"/>
</dbReference>
<dbReference type="GO" id="GO:0005886">
    <property type="term" value="C:plasma membrane"/>
    <property type="evidence" value="ECO:0007669"/>
    <property type="project" value="UniProtKB-SubCell"/>
</dbReference>
<evidence type="ECO:0000256" key="5">
    <source>
        <dbReference type="ARBA" id="ARBA00023040"/>
    </source>
</evidence>
<feature type="transmembrane region" description="Helical" evidence="10">
    <location>
        <begin position="100"/>
        <end position="125"/>
    </location>
</feature>
<keyword evidence="4 10" id="KW-1133">Transmembrane helix</keyword>
<comment type="subcellular location">
    <subcellularLocation>
        <location evidence="1">Cell membrane</location>
        <topology evidence="1">Multi-pass membrane protein</topology>
    </subcellularLocation>
</comment>
<evidence type="ECO:0000313" key="12">
    <source>
        <dbReference type="EMBL" id="KAK2556444.1"/>
    </source>
</evidence>
<feature type="transmembrane region" description="Helical" evidence="10">
    <location>
        <begin position="287"/>
        <end position="309"/>
    </location>
</feature>
<evidence type="ECO:0000256" key="7">
    <source>
        <dbReference type="ARBA" id="ARBA00023170"/>
    </source>
</evidence>
<keyword evidence="7 9" id="KW-0675">Receptor</keyword>
<dbReference type="Proteomes" id="UP001249851">
    <property type="component" value="Unassembled WGS sequence"/>
</dbReference>
<keyword evidence="3 9" id="KW-0812">Transmembrane</keyword>
<dbReference type="PANTHER" id="PTHR24247">
    <property type="entry name" value="5-HYDROXYTRYPTAMINE RECEPTOR"/>
    <property type="match status" value="1"/>
</dbReference>
<dbReference type="InterPro" id="IPR000276">
    <property type="entry name" value="GPCR_Rhodpsn"/>
</dbReference>
<dbReference type="PROSITE" id="PS00237">
    <property type="entry name" value="G_PROTEIN_RECEP_F1_1"/>
    <property type="match status" value="1"/>
</dbReference>
<dbReference type="CDD" id="cd14967">
    <property type="entry name" value="7tmA_amine_R-like"/>
    <property type="match status" value="1"/>
</dbReference>
<dbReference type="PANTHER" id="PTHR24247:SF278">
    <property type="entry name" value="HISTAMINE H2 RECEPTOR"/>
    <property type="match status" value="1"/>
</dbReference>
<feature type="transmembrane region" description="Helical" evidence="10">
    <location>
        <begin position="62"/>
        <end position="80"/>
    </location>
</feature>
<dbReference type="Pfam" id="PF00001">
    <property type="entry name" value="7tm_1"/>
    <property type="match status" value="1"/>
</dbReference>
<dbReference type="GO" id="GO:0030594">
    <property type="term" value="F:neurotransmitter receptor activity"/>
    <property type="evidence" value="ECO:0007669"/>
    <property type="project" value="TreeGrafter"/>
</dbReference>
<feature type="transmembrane region" description="Helical" evidence="10">
    <location>
        <begin position="188"/>
        <end position="213"/>
    </location>
</feature>
<dbReference type="PROSITE" id="PS50262">
    <property type="entry name" value="G_PROTEIN_RECEP_F1_2"/>
    <property type="match status" value="1"/>
</dbReference>
<proteinExistence type="inferred from homology"/>
<evidence type="ECO:0000256" key="6">
    <source>
        <dbReference type="ARBA" id="ARBA00023136"/>
    </source>
</evidence>
<reference evidence="12" key="1">
    <citation type="journal article" date="2023" name="G3 (Bethesda)">
        <title>Whole genome assembly and annotation of the endangered Caribbean coral Acropora cervicornis.</title>
        <authorList>
            <person name="Selwyn J.D."/>
            <person name="Vollmer S.V."/>
        </authorList>
    </citation>
    <scope>NUCLEOTIDE SEQUENCE</scope>
    <source>
        <strain evidence="12">K2</strain>
    </source>
</reference>
<gene>
    <name evidence="12" type="ORF">P5673_021683</name>
</gene>
<keyword evidence="6 10" id="KW-0472">Membrane</keyword>
<reference evidence="12" key="2">
    <citation type="journal article" date="2023" name="Science">
        <title>Genomic signatures of disease resistance in endangered staghorn corals.</title>
        <authorList>
            <person name="Vollmer S.V."/>
            <person name="Selwyn J.D."/>
            <person name="Despard B.A."/>
            <person name="Roesel C.L."/>
        </authorList>
    </citation>
    <scope>NUCLEOTIDE SEQUENCE</scope>
    <source>
        <strain evidence="12">K2</strain>
    </source>
</reference>
<name>A0AAD9V064_ACRCE</name>
<accession>A0AAD9V064</accession>
<feature type="transmembrane region" description="Helical" evidence="10">
    <location>
        <begin position="253"/>
        <end position="275"/>
    </location>
</feature>
<dbReference type="AlphaFoldDB" id="A0AAD9V064"/>
<comment type="similarity">
    <text evidence="9">Belongs to the G-protein coupled receptor 1 family.</text>
</comment>
<dbReference type="EMBL" id="JARQWQ010000056">
    <property type="protein sequence ID" value="KAK2556444.1"/>
    <property type="molecule type" value="Genomic_DNA"/>
</dbReference>
<feature type="domain" description="G-protein coupled receptors family 1 profile" evidence="11">
    <location>
        <begin position="45"/>
        <end position="306"/>
    </location>
</feature>
<evidence type="ECO:0000256" key="2">
    <source>
        <dbReference type="ARBA" id="ARBA00022475"/>
    </source>
</evidence>
<evidence type="ECO:0000256" key="9">
    <source>
        <dbReference type="RuleBase" id="RU000688"/>
    </source>
</evidence>
<keyword evidence="13" id="KW-1185">Reference proteome</keyword>
<evidence type="ECO:0000256" key="10">
    <source>
        <dbReference type="SAM" id="Phobius"/>
    </source>
</evidence>
<organism evidence="12 13">
    <name type="scientific">Acropora cervicornis</name>
    <name type="common">Staghorn coral</name>
    <dbReference type="NCBI Taxonomy" id="6130"/>
    <lineage>
        <taxon>Eukaryota</taxon>
        <taxon>Metazoa</taxon>
        <taxon>Cnidaria</taxon>
        <taxon>Anthozoa</taxon>
        <taxon>Hexacorallia</taxon>
        <taxon>Scleractinia</taxon>
        <taxon>Astrocoeniina</taxon>
        <taxon>Acroporidae</taxon>
        <taxon>Acropora</taxon>
    </lineage>
</organism>
<dbReference type="GO" id="GO:0007268">
    <property type="term" value="P:chemical synaptic transmission"/>
    <property type="evidence" value="ECO:0007669"/>
    <property type="project" value="TreeGrafter"/>
</dbReference>
<feature type="transmembrane region" description="Helical" evidence="10">
    <location>
        <begin position="146"/>
        <end position="168"/>
    </location>
</feature>
<keyword evidence="5 9" id="KW-0297">G-protein coupled receptor</keyword>
<dbReference type="GO" id="GO:0004993">
    <property type="term" value="F:G protein-coupled serotonin receptor activity"/>
    <property type="evidence" value="ECO:0007669"/>
    <property type="project" value="TreeGrafter"/>
</dbReference>
<dbReference type="Gene3D" id="1.20.1070.10">
    <property type="entry name" value="Rhodopsin 7-helix transmembrane proteins"/>
    <property type="match status" value="1"/>
</dbReference>
<dbReference type="SMART" id="SM01381">
    <property type="entry name" value="7TM_GPCR_Srsx"/>
    <property type="match status" value="1"/>
</dbReference>
<dbReference type="GO" id="GO:0045202">
    <property type="term" value="C:synapse"/>
    <property type="evidence" value="ECO:0007669"/>
    <property type="project" value="GOC"/>
</dbReference>
<keyword evidence="2" id="KW-1003">Cell membrane</keyword>
<evidence type="ECO:0000256" key="3">
    <source>
        <dbReference type="ARBA" id="ARBA00022692"/>
    </source>
</evidence>
<comment type="caution">
    <text evidence="12">The sequence shown here is derived from an EMBL/GenBank/DDBJ whole genome shotgun (WGS) entry which is preliminary data.</text>
</comment>
<keyword evidence="8 9" id="KW-0807">Transducer</keyword>
<dbReference type="PRINTS" id="PR00237">
    <property type="entry name" value="GPCRRHODOPSN"/>
</dbReference>